<organism evidence="1 2">
    <name type="scientific">Pluteus cervinus</name>
    <dbReference type="NCBI Taxonomy" id="181527"/>
    <lineage>
        <taxon>Eukaryota</taxon>
        <taxon>Fungi</taxon>
        <taxon>Dikarya</taxon>
        <taxon>Basidiomycota</taxon>
        <taxon>Agaricomycotina</taxon>
        <taxon>Agaricomycetes</taxon>
        <taxon>Agaricomycetidae</taxon>
        <taxon>Agaricales</taxon>
        <taxon>Pluteineae</taxon>
        <taxon>Pluteaceae</taxon>
        <taxon>Pluteus</taxon>
    </lineage>
</organism>
<reference evidence="1 2" key="1">
    <citation type="journal article" date="2019" name="Nat. Ecol. Evol.">
        <title>Megaphylogeny resolves global patterns of mushroom evolution.</title>
        <authorList>
            <person name="Varga T."/>
            <person name="Krizsan K."/>
            <person name="Foldi C."/>
            <person name="Dima B."/>
            <person name="Sanchez-Garcia M."/>
            <person name="Sanchez-Ramirez S."/>
            <person name="Szollosi G.J."/>
            <person name="Szarkandi J.G."/>
            <person name="Papp V."/>
            <person name="Albert L."/>
            <person name="Andreopoulos W."/>
            <person name="Angelini C."/>
            <person name="Antonin V."/>
            <person name="Barry K.W."/>
            <person name="Bougher N.L."/>
            <person name="Buchanan P."/>
            <person name="Buyck B."/>
            <person name="Bense V."/>
            <person name="Catcheside P."/>
            <person name="Chovatia M."/>
            <person name="Cooper J."/>
            <person name="Damon W."/>
            <person name="Desjardin D."/>
            <person name="Finy P."/>
            <person name="Geml J."/>
            <person name="Haridas S."/>
            <person name="Hughes K."/>
            <person name="Justo A."/>
            <person name="Karasinski D."/>
            <person name="Kautmanova I."/>
            <person name="Kiss B."/>
            <person name="Kocsube S."/>
            <person name="Kotiranta H."/>
            <person name="LaButti K.M."/>
            <person name="Lechner B.E."/>
            <person name="Liimatainen K."/>
            <person name="Lipzen A."/>
            <person name="Lukacs Z."/>
            <person name="Mihaltcheva S."/>
            <person name="Morgado L.N."/>
            <person name="Niskanen T."/>
            <person name="Noordeloos M.E."/>
            <person name="Ohm R.A."/>
            <person name="Ortiz-Santana B."/>
            <person name="Ovrebo C."/>
            <person name="Racz N."/>
            <person name="Riley R."/>
            <person name="Savchenko A."/>
            <person name="Shiryaev A."/>
            <person name="Soop K."/>
            <person name="Spirin V."/>
            <person name="Szebenyi C."/>
            <person name="Tomsovsky M."/>
            <person name="Tulloss R.E."/>
            <person name="Uehling J."/>
            <person name="Grigoriev I.V."/>
            <person name="Vagvolgyi C."/>
            <person name="Papp T."/>
            <person name="Martin F.M."/>
            <person name="Miettinen O."/>
            <person name="Hibbett D.S."/>
            <person name="Nagy L.G."/>
        </authorList>
    </citation>
    <scope>NUCLEOTIDE SEQUENCE [LARGE SCALE GENOMIC DNA]</scope>
    <source>
        <strain evidence="1 2">NL-1719</strain>
    </source>
</reference>
<name>A0ACD2ZYP6_9AGAR</name>
<proteinExistence type="predicted"/>
<feature type="non-terminal residue" evidence="1">
    <location>
        <position position="1"/>
    </location>
</feature>
<dbReference type="Proteomes" id="UP000308600">
    <property type="component" value="Unassembled WGS sequence"/>
</dbReference>
<evidence type="ECO:0000313" key="1">
    <source>
        <dbReference type="EMBL" id="TFK58590.1"/>
    </source>
</evidence>
<keyword evidence="2" id="KW-1185">Reference proteome</keyword>
<gene>
    <name evidence="1" type="ORF">BDN72DRAFT_744046</name>
</gene>
<feature type="non-terminal residue" evidence="1">
    <location>
        <position position="85"/>
    </location>
</feature>
<sequence>HRTLLNLASGKRSMSAFNASKRKLTLAEERALVDFILGSADRGFALTHAQIVVHANAIILGRAKPGESVGPSWIGRFLERYSDEL</sequence>
<accession>A0ACD2ZYP6</accession>
<protein>
    <submittedName>
        <fullName evidence="1">Uncharacterized protein</fullName>
    </submittedName>
</protein>
<dbReference type="EMBL" id="ML209288">
    <property type="protein sequence ID" value="TFK58590.1"/>
    <property type="molecule type" value="Genomic_DNA"/>
</dbReference>
<evidence type="ECO:0000313" key="2">
    <source>
        <dbReference type="Proteomes" id="UP000308600"/>
    </source>
</evidence>